<dbReference type="EMBL" id="FNXE01000014">
    <property type="protein sequence ID" value="SEH76172.1"/>
    <property type="molecule type" value="Genomic_DNA"/>
</dbReference>
<sequence>MRNLLIFLLFTSSLTFSQQSKNEVLTYQKALNDSYFDAKETPLKPEEIVHFNGLVFYEYNADFVVLAKLEKLENEKTFQMPTSSGKNQDYKRYGILKFNIYGQNFELEVYQNLNLIKRKGYEKHLFLPFIDLTSGNETYGAGRYLDIEIPDENILWLDFNKAYHPYCAYTSGYSCPITPDVNFLNIKVLAGVKF</sequence>
<gene>
    <name evidence="1" type="ORF">SAMN02927937_01276</name>
</gene>
<dbReference type="InterPro" id="IPR012467">
    <property type="entry name" value="DUF1684"/>
</dbReference>
<organism evidence="1 2">
    <name type="scientific">Paenimyroides marinum</name>
    <dbReference type="NCBI Taxonomy" id="1159016"/>
    <lineage>
        <taxon>Bacteria</taxon>
        <taxon>Pseudomonadati</taxon>
        <taxon>Bacteroidota</taxon>
        <taxon>Flavobacteriia</taxon>
        <taxon>Flavobacteriales</taxon>
        <taxon>Flavobacteriaceae</taxon>
        <taxon>Paenimyroides</taxon>
    </lineage>
</organism>
<dbReference type="RefSeq" id="WP_091097623.1">
    <property type="nucleotide sequence ID" value="NZ_FNXE01000014.1"/>
</dbReference>
<proteinExistence type="predicted"/>
<name>A0A1H6KTB4_9FLAO</name>
<dbReference type="PANTHER" id="PTHR41913">
    <property type="entry name" value="DUF1684 DOMAIN-CONTAINING PROTEIN"/>
    <property type="match status" value="1"/>
</dbReference>
<evidence type="ECO:0000313" key="1">
    <source>
        <dbReference type="EMBL" id="SEH76172.1"/>
    </source>
</evidence>
<protein>
    <recommendedName>
        <fullName evidence="3">DUF1684 domain-containing protein</fullName>
    </recommendedName>
</protein>
<dbReference type="PANTHER" id="PTHR41913:SF1">
    <property type="entry name" value="DUF1684 DOMAIN-CONTAINING PROTEIN"/>
    <property type="match status" value="1"/>
</dbReference>
<keyword evidence="2" id="KW-1185">Reference proteome</keyword>
<dbReference type="OrthoDB" id="5493262at2"/>
<dbReference type="AlphaFoldDB" id="A0A1H6KTB4"/>
<dbReference type="Proteomes" id="UP000199634">
    <property type="component" value="Unassembled WGS sequence"/>
</dbReference>
<dbReference type="STRING" id="1159016.SAMN02927937_01276"/>
<dbReference type="Pfam" id="PF07920">
    <property type="entry name" value="DUF1684"/>
    <property type="match status" value="1"/>
</dbReference>
<accession>A0A1H6KTB4</accession>
<evidence type="ECO:0000313" key="2">
    <source>
        <dbReference type="Proteomes" id="UP000199634"/>
    </source>
</evidence>
<reference evidence="1 2" key="1">
    <citation type="submission" date="2016-10" db="EMBL/GenBank/DDBJ databases">
        <authorList>
            <person name="de Groot N.N."/>
        </authorList>
    </citation>
    <scope>NUCLEOTIDE SEQUENCE [LARGE SCALE GENOMIC DNA]</scope>
    <source>
        <strain evidence="1 2">CGMCC 1.10825</strain>
    </source>
</reference>
<evidence type="ECO:0008006" key="3">
    <source>
        <dbReference type="Google" id="ProtNLM"/>
    </source>
</evidence>